<proteinExistence type="predicted"/>
<sequence length="57" mass="6575">MNPLVDQCNNALALLGHTNRQINLTRRDLLRPELRSDYVHLCNHSLPFMSEPFGEDV</sequence>
<reference evidence="1" key="1">
    <citation type="journal article" date="2019" name="bioRxiv">
        <title>The Genome of the Zebra Mussel, Dreissena polymorpha: A Resource for Invasive Species Research.</title>
        <authorList>
            <person name="McCartney M.A."/>
            <person name="Auch B."/>
            <person name="Kono T."/>
            <person name="Mallez S."/>
            <person name="Zhang Y."/>
            <person name="Obille A."/>
            <person name="Becker A."/>
            <person name="Abrahante J.E."/>
            <person name="Garbe J."/>
            <person name="Badalamenti J.P."/>
            <person name="Herman A."/>
            <person name="Mangelson H."/>
            <person name="Liachko I."/>
            <person name="Sullivan S."/>
            <person name="Sone E.D."/>
            <person name="Koren S."/>
            <person name="Silverstein K.A.T."/>
            <person name="Beckman K.B."/>
            <person name="Gohl D.M."/>
        </authorList>
    </citation>
    <scope>NUCLEOTIDE SEQUENCE</scope>
    <source>
        <strain evidence="1">Duluth1</strain>
        <tissue evidence="1">Whole animal</tissue>
    </source>
</reference>
<organism evidence="1 2">
    <name type="scientific">Dreissena polymorpha</name>
    <name type="common">Zebra mussel</name>
    <name type="synonym">Mytilus polymorpha</name>
    <dbReference type="NCBI Taxonomy" id="45954"/>
    <lineage>
        <taxon>Eukaryota</taxon>
        <taxon>Metazoa</taxon>
        <taxon>Spiralia</taxon>
        <taxon>Lophotrochozoa</taxon>
        <taxon>Mollusca</taxon>
        <taxon>Bivalvia</taxon>
        <taxon>Autobranchia</taxon>
        <taxon>Heteroconchia</taxon>
        <taxon>Euheterodonta</taxon>
        <taxon>Imparidentia</taxon>
        <taxon>Neoheterodontei</taxon>
        <taxon>Myida</taxon>
        <taxon>Dreissenoidea</taxon>
        <taxon>Dreissenidae</taxon>
        <taxon>Dreissena</taxon>
    </lineage>
</organism>
<name>A0A9D3YRA7_DREPO</name>
<dbReference type="EMBL" id="JAIWYP010000015">
    <property type="protein sequence ID" value="KAH3703838.1"/>
    <property type="molecule type" value="Genomic_DNA"/>
</dbReference>
<accession>A0A9D3YRA7</accession>
<evidence type="ECO:0000313" key="1">
    <source>
        <dbReference type="EMBL" id="KAH3703838.1"/>
    </source>
</evidence>
<reference evidence="1" key="2">
    <citation type="submission" date="2020-11" db="EMBL/GenBank/DDBJ databases">
        <authorList>
            <person name="McCartney M.A."/>
            <person name="Auch B."/>
            <person name="Kono T."/>
            <person name="Mallez S."/>
            <person name="Becker A."/>
            <person name="Gohl D.M."/>
            <person name="Silverstein K.A.T."/>
            <person name="Koren S."/>
            <person name="Bechman K.B."/>
            <person name="Herman A."/>
            <person name="Abrahante J.E."/>
            <person name="Garbe J."/>
        </authorList>
    </citation>
    <scope>NUCLEOTIDE SEQUENCE</scope>
    <source>
        <strain evidence="1">Duluth1</strain>
        <tissue evidence="1">Whole animal</tissue>
    </source>
</reference>
<protein>
    <submittedName>
        <fullName evidence="1">Uncharacterized protein</fullName>
    </submittedName>
</protein>
<comment type="caution">
    <text evidence="1">The sequence shown here is derived from an EMBL/GenBank/DDBJ whole genome shotgun (WGS) entry which is preliminary data.</text>
</comment>
<dbReference type="Proteomes" id="UP000828390">
    <property type="component" value="Unassembled WGS sequence"/>
</dbReference>
<gene>
    <name evidence="1" type="ORF">DPMN_078885</name>
</gene>
<keyword evidence="2" id="KW-1185">Reference proteome</keyword>
<dbReference type="AlphaFoldDB" id="A0A9D3YRA7"/>
<evidence type="ECO:0000313" key="2">
    <source>
        <dbReference type="Proteomes" id="UP000828390"/>
    </source>
</evidence>